<name>A0A6H0XMX0_9PEZI</name>
<dbReference type="InterPro" id="IPR034660">
    <property type="entry name" value="DinB/YfiT-like"/>
</dbReference>
<dbReference type="AlphaFoldDB" id="A0A6H0XMX0"/>
<dbReference type="PANTHER" id="PTHR36922">
    <property type="entry name" value="BLL2446 PROTEIN"/>
    <property type="match status" value="1"/>
</dbReference>
<evidence type="ECO:0000313" key="1">
    <source>
        <dbReference type="EMBL" id="QIW95968.1"/>
    </source>
</evidence>
<organism evidence="1 2">
    <name type="scientific">Peltaster fructicola</name>
    <dbReference type="NCBI Taxonomy" id="286661"/>
    <lineage>
        <taxon>Eukaryota</taxon>
        <taxon>Fungi</taxon>
        <taxon>Dikarya</taxon>
        <taxon>Ascomycota</taxon>
        <taxon>Pezizomycotina</taxon>
        <taxon>Dothideomycetes</taxon>
        <taxon>Dothideomycetes incertae sedis</taxon>
        <taxon>Peltaster</taxon>
    </lineage>
</organism>
<protein>
    <recommendedName>
        <fullName evidence="3">DUF1993 domain-containing protein</fullName>
    </recommendedName>
</protein>
<evidence type="ECO:0000313" key="2">
    <source>
        <dbReference type="Proteomes" id="UP000503462"/>
    </source>
</evidence>
<evidence type="ECO:0008006" key="3">
    <source>
        <dbReference type="Google" id="ProtNLM"/>
    </source>
</evidence>
<dbReference type="Proteomes" id="UP000503462">
    <property type="component" value="Chromosome 1"/>
</dbReference>
<reference evidence="1 2" key="1">
    <citation type="journal article" date="2016" name="Sci. Rep.">
        <title>Peltaster fructicola genome reveals evolution from an invasive phytopathogen to an ectophytic parasite.</title>
        <authorList>
            <person name="Xu C."/>
            <person name="Chen H."/>
            <person name="Gleason M.L."/>
            <person name="Xu J.R."/>
            <person name="Liu H."/>
            <person name="Zhang R."/>
            <person name="Sun G."/>
        </authorList>
    </citation>
    <scope>NUCLEOTIDE SEQUENCE [LARGE SCALE GENOMIC DNA]</scope>
    <source>
        <strain evidence="1 2">LNHT1506</strain>
    </source>
</reference>
<gene>
    <name evidence="1" type="ORF">AMS68_001486</name>
</gene>
<proteinExistence type="predicted"/>
<dbReference type="EMBL" id="CP051139">
    <property type="protein sequence ID" value="QIW95968.1"/>
    <property type="molecule type" value="Genomic_DNA"/>
</dbReference>
<dbReference type="Pfam" id="PF09351">
    <property type="entry name" value="DUF1993"/>
    <property type="match status" value="1"/>
</dbReference>
<dbReference type="OrthoDB" id="3724345at2759"/>
<dbReference type="PANTHER" id="PTHR36922:SF1">
    <property type="entry name" value="DUF1993 DOMAIN-CONTAINING PROTEIN"/>
    <property type="match status" value="1"/>
</dbReference>
<dbReference type="SUPFAM" id="SSF109854">
    <property type="entry name" value="DinB/YfiT-like putative metalloenzymes"/>
    <property type="match status" value="1"/>
</dbReference>
<dbReference type="Gene3D" id="1.20.120.450">
    <property type="entry name" value="dinb family like domain"/>
    <property type="match status" value="1"/>
</dbReference>
<accession>A0A6H0XMX0</accession>
<keyword evidence="2" id="KW-1185">Reference proteome</keyword>
<sequence>MEIVHGPKLGIDLPYSVPIMASNLYNLSCILTKTEKWADENQIEHSKLIEGKLAPDMLPFKVQIYICTNACKFLLSRVLGQEVPVWEDNEATFADLRARIEKAQALLKTVDEQAFEGKNNSPVNFTASKVELKMTGMTYTQYFALPNFFFHVTTAYNILRQAGAPLGKQDFIAGDRQSVP</sequence>
<dbReference type="InterPro" id="IPR018531">
    <property type="entry name" value="DUF1993"/>
</dbReference>